<reference evidence="15 16" key="1">
    <citation type="submission" date="2020-08" db="EMBL/GenBank/DDBJ databases">
        <title>Genomic Encyclopedia of Type Strains, Phase III (KMG-III): the genomes of soil and plant-associated and newly described type strains.</title>
        <authorList>
            <person name="Whitman W."/>
        </authorList>
    </citation>
    <scope>NUCLEOTIDE SEQUENCE [LARGE SCALE GENOMIC DNA]</scope>
    <source>
        <strain evidence="15 16">CECT 8654</strain>
    </source>
</reference>
<dbReference type="Pfam" id="PF01180">
    <property type="entry name" value="DHO_dh"/>
    <property type="match status" value="1"/>
</dbReference>
<dbReference type="GO" id="GO:0005737">
    <property type="term" value="C:cytoplasm"/>
    <property type="evidence" value="ECO:0007669"/>
    <property type="project" value="InterPro"/>
</dbReference>
<evidence type="ECO:0000256" key="2">
    <source>
        <dbReference type="ARBA" id="ARBA00004202"/>
    </source>
</evidence>
<dbReference type="HAMAP" id="MF_00225">
    <property type="entry name" value="DHO_dh_type2"/>
    <property type="match status" value="1"/>
</dbReference>
<comment type="cofactor">
    <cofactor evidence="13">
        <name>FMN</name>
        <dbReference type="ChEBI" id="CHEBI:58210"/>
    </cofactor>
    <text evidence="13">Binds 1 FMN per subunit.</text>
</comment>
<feature type="binding site" evidence="13">
    <location>
        <position position="188"/>
    </location>
    <ligand>
        <name>FMN</name>
        <dbReference type="ChEBI" id="CHEBI:58210"/>
    </ligand>
</feature>
<dbReference type="InterPro" id="IPR013785">
    <property type="entry name" value="Aldolase_TIM"/>
</dbReference>
<dbReference type="EC" id="1.3.5.2" evidence="13"/>
<dbReference type="InterPro" id="IPR001295">
    <property type="entry name" value="Dihydroorotate_DH_CS"/>
</dbReference>
<evidence type="ECO:0000256" key="9">
    <source>
        <dbReference type="ARBA" id="ARBA00022975"/>
    </source>
</evidence>
<comment type="caution">
    <text evidence="15">The sequence shown here is derived from an EMBL/GenBank/DDBJ whole genome shotgun (WGS) entry which is preliminary data.</text>
</comment>
<feature type="active site" description="Nucleophile" evidence="13">
    <location>
        <position position="191"/>
    </location>
</feature>
<comment type="subcellular location">
    <subcellularLocation>
        <location evidence="2 13">Cell membrane</location>
        <topology evidence="2 13">Peripheral membrane protein</topology>
    </subcellularLocation>
</comment>
<name>A0A7W4Z6D1_9GAMM</name>
<evidence type="ECO:0000256" key="7">
    <source>
        <dbReference type="ARBA" id="ARBA00022630"/>
    </source>
</evidence>
<evidence type="ECO:0000256" key="8">
    <source>
        <dbReference type="ARBA" id="ARBA00022643"/>
    </source>
</evidence>
<keyword evidence="11 13" id="KW-0472">Membrane</keyword>
<feature type="binding site" evidence="13">
    <location>
        <position position="313"/>
    </location>
    <ligand>
        <name>FMN</name>
        <dbReference type="ChEBI" id="CHEBI:58210"/>
    </ligand>
</feature>
<evidence type="ECO:0000256" key="11">
    <source>
        <dbReference type="ARBA" id="ARBA00023136"/>
    </source>
</evidence>
<feature type="binding site" evidence="13">
    <location>
        <begin position="262"/>
        <end position="263"/>
    </location>
    <ligand>
        <name>substrate</name>
    </ligand>
</feature>
<evidence type="ECO:0000256" key="4">
    <source>
        <dbReference type="ARBA" id="ARBA00005359"/>
    </source>
</evidence>
<keyword evidence="10 13" id="KW-0560">Oxidoreductase</keyword>
<evidence type="ECO:0000313" key="15">
    <source>
        <dbReference type="EMBL" id="MBB3046786.1"/>
    </source>
</evidence>
<dbReference type="GO" id="GO:0044205">
    <property type="term" value="P:'de novo' UMP biosynthetic process"/>
    <property type="evidence" value="ECO:0007669"/>
    <property type="project" value="UniProtKB-UniRule"/>
</dbReference>
<dbReference type="NCBIfam" id="NF003646">
    <property type="entry name" value="PRK05286.1-4"/>
    <property type="match status" value="1"/>
</dbReference>
<dbReference type="Gene3D" id="3.20.20.70">
    <property type="entry name" value="Aldolase class I"/>
    <property type="match status" value="1"/>
</dbReference>
<evidence type="ECO:0000256" key="6">
    <source>
        <dbReference type="ARBA" id="ARBA00022475"/>
    </source>
</evidence>
<evidence type="ECO:0000256" key="12">
    <source>
        <dbReference type="ARBA" id="ARBA00048639"/>
    </source>
</evidence>
<keyword evidence="16" id="KW-1185">Reference proteome</keyword>
<evidence type="ECO:0000259" key="14">
    <source>
        <dbReference type="Pfam" id="PF01180"/>
    </source>
</evidence>
<keyword evidence="9 13" id="KW-0665">Pyrimidine biosynthesis</keyword>
<feature type="binding site" evidence="13">
    <location>
        <position position="233"/>
    </location>
    <ligand>
        <name>FMN</name>
        <dbReference type="ChEBI" id="CHEBI:58210"/>
    </ligand>
</feature>
<dbReference type="PROSITE" id="PS00911">
    <property type="entry name" value="DHODEHASE_1"/>
    <property type="match status" value="1"/>
</dbReference>
<accession>A0A7W4Z6D1</accession>
<comment type="catalytic activity">
    <reaction evidence="12 13">
        <text>(S)-dihydroorotate + a quinone = orotate + a quinol</text>
        <dbReference type="Rhea" id="RHEA:30187"/>
        <dbReference type="ChEBI" id="CHEBI:24646"/>
        <dbReference type="ChEBI" id="CHEBI:30839"/>
        <dbReference type="ChEBI" id="CHEBI:30864"/>
        <dbReference type="ChEBI" id="CHEBI:132124"/>
        <dbReference type="EC" id="1.3.5.2"/>
    </reaction>
</comment>
<dbReference type="SUPFAM" id="SSF51395">
    <property type="entry name" value="FMN-linked oxidoreductases"/>
    <property type="match status" value="1"/>
</dbReference>
<keyword evidence="6 13" id="KW-1003">Cell membrane</keyword>
<dbReference type="FunFam" id="3.20.20.70:FF:000028">
    <property type="entry name" value="Dihydroorotate dehydrogenase (quinone)"/>
    <property type="match status" value="1"/>
</dbReference>
<organism evidence="15 16">
    <name type="scientific">Litorivivens lipolytica</name>
    <dbReference type="NCBI Taxonomy" id="1524264"/>
    <lineage>
        <taxon>Bacteria</taxon>
        <taxon>Pseudomonadati</taxon>
        <taxon>Pseudomonadota</taxon>
        <taxon>Gammaproteobacteria</taxon>
        <taxon>Litorivivens</taxon>
    </lineage>
</organism>
<dbReference type="GO" id="GO:0005886">
    <property type="term" value="C:plasma membrane"/>
    <property type="evidence" value="ECO:0007669"/>
    <property type="project" value="UniProtKB-SubCell"/>
</dbReference>
<dbReference type="EMBL" id="JACHWY010000001">
    <property type="protein sequence ID" value="MBB3046786.1"/>
    <property type="molecule type" value="Genomic_DNA"/>
</dbReference>
<feature type="binding site" evidence="13">
    <location>
        <begin position="127"/>
        <end position="131"/>
    </location>
    <ligand>
        <name>substrate</name>
    </ligand>
</feature>
<dbReference type="NCBIfam" id="NF003645">
    <property type="entry name" value="PRK05286.1-2"/>
    <property type="match status" value="1"/>
</dbReference>
<evidence type="ECO:0000256" key="10">
    <source>
        <dbReference type="ARBA" id="ARBA00023002"/>
    </source>
</evidence>
<evidence type="ECO:0000256" key="13">
    <source>
        <dbReference type="HAMAP-Rule" id="MF_00225"/>
    </source>
</evidence>
<feature type="domain" description="Dihydroorotate dehydrogenase catalytic" evidence="14">
    <location>
        <begin position="63"/>
        <end position="348"/>
    </location>
</feature>
<comment type="similarity">
    <text evidence="4 13">Belongs to the dihydroorotate dehydrogenase family. Type 2 subfamily.</text>
</comment>
<feature type="binding site" evidence="13">
    <location>
        <position position="193"/>
    </location>
    <ligand>
        <name>substrate</name>
    </ligand>
</feature>
<dbReference type="UniPathway" id="UPA00070">
    <property type="reaction ID" value="UER00946"/>
</dbReference>
<dbReference type="AlphaFoldDB" id="A0A7W4Z6D1"/>
<feature type="binding site" evidence="13">
    <location>
        <position position="261"/>
    </location>
    <ligand>
        <name>FMN</name>
        <dbReference type="ChEBI" id="CHEBI:58210"/>
    </ligand>
</feature>
<feature type="binding site" evidence="13">
    <location>
        <begin position="334"/>
        <end position="335"/>
    </location>
    <ligand>
        <name>FMN</name>
        <dbReference type="ChEBI" id="CHEBI:58210"/>
    </ligand>
</feature>
<proteinExistence type="inferred from homology"/>
<dbReference type="CDD" id="cd04738">
    <property type="entry name" value="DHOD_2_like"/>
    <property type="match status" value="1"/>
</dbReference>
<feature type="binding site" evidence="13">
    <location>
        <position position="155"/>
    </location>
    <ligand>
        <name>FMN</name>
        <dbReference type="ChEBI" id="CHEBI:58210"/>
    </ligand>
</feature>
<evidence type="ECO:0000256" key="5">
    <source>
        <dbReference type="ARBA" id="ARBA00011245"/>
    </source>
</evidence>
<dbReference type="InterPro" id="IPR005719">
    <property type="entry name" value="Dihydroorotate_DH_2"/>
</dbReference>
<keyword evidence="8 13" id="KW-0288">FMN</keyword>
<dbReference type="InterPro" id="IPR050074">
    <property type="entry name" value="DHO_dehydrogenase"/>
</dbReference>
<feature type="binding site" evidence="13">
    <location>
        <begin position="78"/>
        <end position="82"/>
    </location>
    <ligand>
        <name>FMN</name>
        <dbReference type="ChEBI" id="CHEBI:58210"/>
    </ligand>
</feature>
<comment type="function">
    <text evidence="1 13">Catalyzes the conversion of dihydroorotate to orotate with quinone as electron acceptor.</text>
</comment>
<evidence type="ECO:0000256" key="1">
    <source>
        <dbReference type="ARBA" id="ARBA00003125"/>
    </source>
</evidence>
<feature type="binding site" evidence="13">
    <location>
        <position position="102"/>
    </location>
    <ligand>
        <name>FMN</name>
        <dbReference type="ChEBI" id="CHEBI:58210"/>
    </ligand>
</feature>
<protein>
    <recommendedName>
        <fullName evidence="13">Dihydroorotate dehydrogenase (quinone)</fullName>
        <ecNumber evidence="13">1.3.5.2</ecNumber>
    </recommendedName>
    <alternativeName>
        <fullName evidence="13">DHOdehase</fullName>
        <shortName evidence="13">DHOD</shortName>
        <shortName evidence="13">DHODase</shortName>
    </alternativeName>
    <alternativeName>
        <fullName evidence="13">Dihydroorotate oxidase</fullName>
    </alternativeName>
</protein>
<feature type="binding site" evidence="13">
    <location>
        <position position="188"/>
    </location>
    <ligand>
        <name>substrate</name>
    </ligand>
</feature>
<dbReference type="GO" id="GO:0006207">
    <property type="term" value="P:'de novo' pyrimidine nucleobase biosynthetic process"/>
    <property type="evidence" value="ECO:0007669"/>
    <property type="project" value="UniProtKB-UniRule"/>
</dbReference>
<comment type="pathway">
    <text evidence="3 13">Pyrimidine metabolism; UMP biosynthesis via de novo pathway; orotate from (S)-dihydroorotate (quinone route): step 1/1.</text>
</comment>
<dbReference type="PANTHER" id="PTHR48109">
    <property type="entry name" value="DIHYDROOROTATE DEHYDROGENASE (QUINONE), MITOCHONDRIAL-RELATED"/>
    <property type="match status" value="1"/>
</dbReference>
<feature type="binding site" evidence="13">
    <location>
        <position position="82"/>
    </location>
    <ligand>
        <name>substrate</name>
    </ligand>
</feature>
<comment type="subunit">
    <text evidence="5 13">Monomer.</text>
</comment>
<dbReference type="PIRSF" id="PIRSF000164">
    <property type="entry name" value="DHO_oxidase"/>
    <property type="match status" value="1"/>
</dbReference>
<feature type="binding site" evidence="13">
    <location>
        <position position="284"/>
    </location>
    <ligand>
        <name>FMN</name>
        <dbReference type="ChEBI" id="CHEBI:58210"/>
    </ligand>
</feature>
<gene>
    <name evidence="13" type="primary">pyrD</name>
    <name evidence="15" type="ORF">FHR99_001022</name>
</gene>
<dbReference type="PANTHER" id="PTHR48109:SF4">
    <property type="entry name" value="DIHYDROOROTATE DEHYDROGENASE (QUINONE), MITOCHONDRIAL"/>
    <property type="match status" value="1"/>
</dbReference>
<dbReference type="InterPro" id="IPR012135">
    <property type="entry name" value="Dihydroorotate_DH_1_2"/>
</dbReference>
<dbReference type="NCBIfam" id="NF003652">
    <property type="entry name" value="PRK05286.2-5"/>
    <property type="match status" value="1"/>
</dbReference>
<dbReference type="NCBIfam" id="TIGR01036">
    <property type="entry name" value="pyrD_sub2"/>
    <property type="match status" value="1"/>
</dbReference>
<evidence type="ECO:0000256" key="3">
    <source>
        <dbReference type="ARBA" id="ARBA00005161"/>
    </source>
</evidence>
<keyword evidence="7 13" id="KW-0285">Flavoprotein</keyword>
<dbReference type="InterPro" id="IPR005720">
    <property type="entry name" value="Dihydroorotate_DH_cat"/>
</dbReference>
<dbReference type="Proteomes" id="UP000537130">
    <property type="component" value="Unassembled WGS sequence"/>
</dbReference>
<evidence type="ECO:0000313" key="16">
    <source>
        <dbReference type="Proteomes" id="UP000537130"/>
    </source>
</evidence>
<dbReference type="NCBIfam" id="NF003644">
    <property type="entry name" value="PRK05286.1-1"/>
    <property type="match status" value="1"/>
</dbReference>
<sequence length="354" mass="37755">MLAACSGGSNVLDDRYRMYSLIQKALFSLPTETSHNLGMSGISLADKLCLSRLVAPKAISAPVEVMGIRFDNPVGLAAGLDKDARHIDGLAALGFGFIEVGTVTPKPQLGNPMPRLFRLPEANAIINRMGFNNLGVDHLVEQVKKARYKGVLGINIGKNKDTPAEQAVDDYLICMRKVYAHASYITVNLSSPNTPGLRDLQFGEPLKQLLSQLKTAQTELAKEHGRYVPLAVKIAPDMADDDIADVAGALQENGIDGVIATNTTIERDAVKHLQHGEETGGLSGAPVRDKSTAVIRKLAEHLKGDIPIIGVGGIMCGEDAAEKIRAGASLVQIYSGFIYAGPALIRDAVTAIQQ</sequence>
<dbReference type="GO" id="GO:0106430">
    <property type="term" value="F:dihydroorotate dehydrogenase (quinone) activity"/>
    <property type="evidence" value="ECO:0007669"/>
    <property type="project" value="UniProtKB-EC"/>
</dbReference>